<name>A0A0M2UU74_9BACT</name>
<gene>
    <name evidence="1" type="ORF">BROFUL_03280</name>
</gene>
<comment type="caution">
    <text evidence="1">The sequence shown here is derived from an EMBL/GenBank/DDBJ whole genome shotgun (WGS) entry which is preliminary data.</text>
</comment>
<dbReference type="Proteomes" id="UP000034954">
    <property type="component" value="Unassembled WGS sequence"/>
</dbReference>
<organism evidence="1 2">
    <name type="scientific">Candidatus Brocadia fulgida</name>
    <dbReference type="NCBI Taxonomy" id="380242"/>
    <lineage>
        <taxon>Bacteria</taxon>
        <taxon>Pseudomonadati</taxon>
        <taxon>Planctomycetota</taxon>
        <taxon>Candidatus Brocadiia</taxon>
        <taxon>Candidatus Brocadiales</taxon>
        <taxon>Candidatus Brocadiaceae</taxon>
        <taxon>Candidatus Brocadia</taxon>
    </lineage>
</organism>
<sequence length="34" mass="3861">MNVEKKLLTNCKSGLNDFFIFTETIEKFPGGIEP</sequence>
<keyword evidence="2" id="KW-1185">Reference proteome</keyword>
<proteinExistence type="predicted"/>
<reference evidence="1 2" key="1">
    <citation type="journal article" date="2013" name="BMC Microbiol.">
        <title>Identification of the type II cytochrome c maturation pathway in anammox bacteria by comparative genomics.</title>
        <authorList>
            <person name="Ferousi C."/>
            <person name="Speth D.R."/>
            <person name="Reimann J."/>
            <person name="Op den Camp H.J."/>
            <person name="Allen J.W."/>
            <person name="Keltjens J.T."/>
            <person name="Jetten M.S."/>
        </authorList>
    </citation>
    <scope>NUCLEOTIDE SEQUENCE [LARGE SCALE GENOMIC DNA]</scope>
    <source>
        <strain evidence="1">RU1</strain>
    </source>
</reference>
<evidence type="ECO:0000313" key="2">
    <source>
        <dbReference type="Proteomes" id="UP000034954"/>
    </source>
</evidence>
<dbReference type="EMBL" id="LAQJ01000300">
    <property type="protein sequence ID" value="KKO18034.1"/>
    <property type="molecule type" value="Genomic_DNA"/>
</dbReference>
<accession>A0A0M2UU74</accession>
<dbReference type="AlphaFoldDB" id="A0A0M2UU74"/>
<evidence type="ECO:0000313" key="1">
    <source>
        <dbReference type="EMBL" id="KKO18034.1"/>
    </source>
</evidence>
<protein>
    <submittedName>
        <fullName evidence="1">Uncharacterized protein</fullName>
    </submittedName>
</protein>